<proteinExistence type="predicted"/>
<evidence type="ECO:0000256" key="2">
    <source>
        <dbReference type="ARBA" id="ARBA00023125"/>
    </source>
</evidence>
<dbReference type="RefSeq" id="WP_166411172.1">
    <property type="nucleotide sequence ID" value="NZ_CP049869.1"/>
</dbReference>
<keyword evidence="3" id="KW-0804">Transcription</keyword>
<keyword evidence="6" id="KW-1185">Reference proteome</keyword>
<evidence type="ECO:0000256" key="1">
    <source>
        <dbReference type="ARBA" id="ARBA00023015"/>
    </source>
</evidence>
<dbReference type="Pfam" id="PF13545">
    <property type="entry name" value="HTH_Crp_2"/>
    <property type="match status" value="1"/>
</dbReference>
<organism evidence="5 6">
    <name type="scientific">Sphingomonas piscis</name>
    <dbReference type="NCBI Taxonomy" id="2714943"/>
    <lineage>
        <taxon>Bacteria</taxon>
        <taxon>Pseudomonadati</taxon>
        <taxon>Pseudomonadota</taxon>
        <taxon>Alphaproteobacteria</taxon>
        <taxon>Sphingomonadales</taxon>
        <taxon>Sphingomonadaceae</taxon>
        <taxon>Sphingomonas</taxon>
    </lineage>
</organism>
<dbReference type="Proteomes" id="UP000503222">
    <property type="component" value="Chromosome"/>
</dbReference>
<evidence type="ECO:0000256" key="3">
    <source>
        <dbReference type="ARBA" id="ARBA00023163"/>
    </source>
</evidence>
<accession>A0A6G7YPW2</accession>
<dbReference type="SUPFAM" id="SSF51206">
    <property type="entry name" value="cAMP-binding domain-like"/>
    <property type="match status" value="1"/>
</dbReference>
<feature type="domain" description="HTH crp-type" evidence="4">
    <location>
        <begin position="156"/>
        <end position="221"/>
    </location>
</feature>
<dbReference type="GO" id="GO:0003677">
    <property type="term" value="F:DNA binding"/>
    <property type="evidence" value="ECO:0007669"/>
    <property type="project" value="UniProtKB-KW"/>
</dbReference>
<sequence>MSEVITDELSQLDGAFAGNRLLSTFPNDARAILEPDCEVVELVQGDIVFTPGESLKHSIFPINQTMICLTVDLDLDRSIEVTSVGREGAVGGIISCGHAPAFTKAAVLIAGPALRIPLQALQEAKSRSSFIGNIFCRYSDYLLSTVMQAVACNAFHPIPARAARWLLTAQDRGGDRIELTQEMFASLLGVQRTTVNAIVRGLQDEGLISNRRGVIQVVDRAGLVRRACSCYQSIETHFSNVIGLTGSGTAAD</sequence>
<dbReference type="Gene3D" id="2.60.120.10">
    <property type="entry name" value="Jelly Rolls"/>
    <property type="match status" value="1"/>
</dbReference>
<dbReference type="InterPro" id="IPR036390">
    <property type="entry name" value="WH_DNA-bd_sf"/>
</dbReference>
<gene>
    <name evidence="5" type="ORF">G7077_07595</name>
</gene>
<dbReference type="EMBL" id="CP049869">
    <property type="protein sequence ID" value="QIK78780.1"/>
    <property type="molecule type" value="Genomic_DNA"/>
</dbReference>
<keyword evidence="2" id="KW-0238">DNA-binding</keyword>
<dbReference type="InterPro" id="IPR018490">
    <property type="entry name" value="cNMP-bd_dom_sf"/>
</dbReference>
<dbReference type="GO" id="GO:0006355">
    <property type="term" value="P:regulation of DNA-templated transcription"/>
    <property type="evidence" value="ECO:0007669"/>
    <property type="project" value="InterPro"/>
</dbReference>
<evidence type="ECO:0000313" key="5">
    <source>
        <dbReference type="EMBL" id="QIK78780.1"/>
    </source>
</evidence>
<dbReference type="InterPro" id="IPR014710">
    <property type="entry name" value="RmlC-like_jellyroll"/>
</dbReference>
<evidence type="ECO:0000313" key="6">
    <source>
        <dbReference type="Proteomes" id="UP000503222"/>
    </source>
</evidence>
<dbReference type="PROSITE" id="PS51063">
    <property type="entry name" value="HTH_CRP_2"/>
    <property type="match status" value="1"/>
</dbReference>
<dbReference type="InterPro" id="IPR012318">
    <property type="entry name" value="HTH_CRP"/>
</dbReference>
<dbReference type="KEGG" id="spii:G7077_07595"/>
<name>A0A6G7YPW2_9SPHN</name>
<dbReference type="AlphaFoldDB" id="A0A6G7YPW2"/>
<reference evidence="5 6" key="1">
    <citation type="submission" date="2020-03" db="EMBL/GenBank/DDBJ databases">
        <title>Sphingomonas sp. nov., isolated from fish.</title>
        <authorList>
            <person name="Hyun D.-W."/>
            <person name="Bae J.-W."/>
        </authorList>
    </citation>
    <scope>NUCLEOTIDE SEQUENCE [LARGE SCALE GENOMIC DNA]</scope>
    <source>
        <strain evidence="5 6">HDW15B</strain>
    </source>
</reference>
<evidence type="ECO:0000259" key="4">
    <source>
        <dbReference type="PROSITE" id="PS51063"/>
    </source>
</evidence>
<dbReference type="SMART" id="SM00419">
    <property type="entry name" value="HTH_CRP"/>
    <property type="match status" value="1"/>
</dbReference>
<protein>
    <submittedName>
        <fullName evidence="5">Crp/Fnr family transcriptional regulator</fullName>
    </submittedName>
</protein>
<keyword evidence="1" id="KW-0805">Transcription regulation</keyword>
<dbReference type="SUPFAM" id="SSF46785">
    <property type="entry name" value="Winged helix' DNA-binding domain"/>
    <property type="match status" value="1"/>
</dbReference>